<dbReference type="Gene3D" id="3.30.160.60">
    <property type="entry name" value="Classic Zinc Finger"/>
    <property type="match status" value="1"/>
</dbReference>
<dbReference type="RefSeq" id="XP_062714753.1">
    <property type="nucleotide sequence ID" value="XM_062858769.1"/>
</dbReference>
<keyword evidence="1" id="KW-0863">Zinc-finger</keyword>
<evidence type="ECO:0000256" key="2">
    <source>
        <dbReference type="SAM" id="MobiDB-lite"/>
    </source>
</evidence>
<dbReference type="InterPro" id="IPR013087">
    <property type="entry name" value="Znf_C2H2_type"/>
</dbReference>
<dbReference type="PROSITE" id="PS00028">
    <property type="entry name" value="ZINC_FINGER_C2H2_1"/>
    <property type="match status" value="1"/>
</dbReference>
<reference evidence="4" key="2">
    <citation type="submission" date="2025-05" db="UniProtKB">
        <authorList>
            <consortium name="EnsemblMetazoa"/>
        </authorList>
    </citation>
    <scope>IDENTIFICATION</scope>
    <source>
        <strain evidence="4">Foshan</strain>
    </source>
</reference>
<proteinExistence type="predicted"/>
<accession>A0ABM1YZZ3</accession>
<dbReference type="EnsemblMetazoa" id="AALFPA23_013700.R19845">
    <property type="protein sequence ID" value="AALFPA23_013700.P19845"/>
    <property type="gene ID" value="AALFPA23_013700"/>
</dbReference>
<dbReference type="Proteomes" id="UP000069940">
    <property type="component" value="Unassembled WGS sequence"/>
</dbReference>
<evidence type="ECO:0000259" key="3">
    <source>
        <dbReference type="PROSITE" id="PS50157"/>
    </source>
</evidence>
<reference evidence="5" key="1">
    <citation type="journal article" date="2015" name="Proc. Natl. Acad. Sci. U.S.A.">
        <title>Genome sequence of the Asian Tiger mosquito, Aedes albopictus, reveals insights into its biology, genetics, and evolution.</title>
        <authorList>
            <person name="Chen X.G."/>
            <person name="Jiang X."/>
            <person name="Gu J."/>
            <person name="Xu M."/>
            <person name="Wu Y."/>
            <person name="Deng Y."/>
            <person name="Zhang C."/>
            <person name="Bonizzoni M."/>
            <person name="Dermauw W."/>
            <person name="Vontas J."/>
            <person name="Armbruster P."/>
            <person name="Huang X."/>
            <person name="Yang Y."/>
            <person name="Zhang H."/>
            <person name="He W."/>
            <person name="Peng H."/>
            <person name="Liu Y."/>
            <person name="Wu K."/>
            <person name="Chen J."/>
            <person name="Lirakis M."/>
            <person name="Topalis P."/>
            <person name="Van Leeuwen T."/>
            <person name="Hall A.B."/>
            <person name="Jiang X."/>
            <person name="Thorpe C."/>
            <person name="Mueller R.L."/>
            <person name="Sun C."/>
            <person name="Waterhouse R.M."/>
            <person name="Yan G."/>
            <person name="Tu Z.J."/>
            <person name="Fang X."/>
            <person name="James A.A."/>
        </authorList>
    </citation>
    <scope>NUCLEOTIDE SEQUENCE [LARGE SCALE GENOMIC DNA]</scope>
    <source>
        <strain evidence="5">Foshan</strain>
    </source>
</reference>
<keyword evidence="1" id="KW-0862">Zinc</keyword>
<dbReference type="InterPro" id="IPR012934">
    <property type="entry name" value="Znf_AD"/>
</dbReference>
<keyword evidence="1" id="KW-0479">Metal-binding</keyword>
<name>A0ABM1YZZ3_AEDAL</name>
<evidence type="ECO:0000313" key="4">
    <source>
        <dbReference type="EnsemblMetazoa" id="AALFPA23_013700.P19845"/>
    </source>
</evidence>
<dbReference type="SUPFAM" id="SSF57667">
    <property type="entry name" value="beta-beta-alpha zinc fingers"/>
    <property type="match status" value="1"/>
</dbReference>
<feature type="region of interest" description="Disordered" evidence="2">
    <location>
        <begin position="86"/>
        <end position="121"/>
    </location>
</feature>
<dbReference type="PROSITE" id="PS50157">
    <property type="entry name" value="ZINC_FINGER_C2H2_2"/>
    <property type="match status" value="1"/>
</dbReference>
<evidence type="ECO:0000256" key="1">
    <source>
        <dbReference type="PROSITE-ProRule" id="PRU00042"/>
    </source>
</evidence>
<evidence type="ECO:0000313" key="5">
    <source>
        <dbReference type="Proteomes" id="UP000069940"/>
    </source>
</evidence>
<dbReference type="GeneID" id="134291262"/>
<dbReference type="SMART" id="SM00868">
    <property type="entry name" value="zf-AD"/>
    <property type="match status" value="1"/>
</dbReference>
<protein>
    <recommendedName>
        <fullName evidence="3">C2H2-type domain-containing protein</fullName>
    </recommendedName>
</protein>
<feature type="domain" description="C2H2-type" evidence="3">
    <location>
        <begin position="126"/>
        <end position="154"/>
    </location>
</feature>
<keyword evidence="5" id="KW-1185">Reference proteome</keyword>
<organism evidence="4 5">
    <name type="scientific">Aedes albopictus</name>
    <name type="common">Asian tiger mosquito</name>
    <name type="synonym">Stegomyia albopicta</name>
    <dbReference type="NCBI Taxonomy" id="7160"/>
    <lineage>
        <taxon>Eukaryota</taxon>
        <taxon>Metazoa</taxon>
        <taxon>Ecdysozoa</taxon>
        <taxon>Arthropoda</taxon>
        <taxon>Hexapoda</taxon>
        <taxon>Insecta</taxon>
        <taxon>Pterygota</taxon>
        <taxon>Neoptera</taxon>
        <taxon>Endopterygota</taxon>
        <taxon>Diptera</taxon>
        <taxon>Nematocera</taxon>
        <taxon>Culicoidea</taxon>
        <taxon>Culicidae</taxon>
        <taxon>Culicinae</taxon>
        <taxon>Aedini</taxon>
        <taxon>Aedes</taxon>
        <taxon>Stegomyia</taxon>
    </lineage>
</organism>
<dbReference type="InterPro" id="IPR036236">
    <property type="entry name" value="Znf_C2H2_sf"/>
</dbReference>
<sequence>MHQMGPTICIACRSQGYGMISIHHHPNELDKKFQFTTGIEVVKGDHLCVACYDELKIAYNFKQKSVRNNMNIVKCVHKENTVVESQSGGSMGAARTSRVADMDEAGSSKQGGNPEVPQDKPVEAEARCEVCNKTFRKTRLLRAHMMTHHQTEESLNLSKFYSIIM</sequence>